<name>A0A7F8KA17_DELLE</name>
<gene>
    <name evidence="3" type="primary">LOC115803829</name>
</gene>
<reference evidence="3" key="1">
    <citation type="submission" date="2025-08" db="UniProtKB">
        <authorList>
            <consortium name="RefSeq"/>
        </authorList>
    </citation>
    <scope>IDENTIFICATION</scope>
    <source>
        <tissue evidence="3">Blood</tissue>
    </source>
</reference>
<evidence type="ECO:0000256" key="1">
    <source>
        <dbReference type="SAM" id="MobiDB-lite"/>
    </source>
</evidence>
<feature type="region of interest" description="Disordered" evidence="1">
    <location>
        <begin position="38"/>
        <end position="195"/>
    </location>
</feature>
<dbReference type="GeneID" id="115803829"/>
<dbReference type="RefSeq" id="XP_030619641.1">
    <property type="nucleotide sequence ID" value="XM_030763781.1"/>
</dbReference>
<feature type="region of interest" description="Disordered" evidence="1">
    <location>
        <begin position="1"/>
        <end position="20"/>
    </location>
</feature>
<feature type="compositionally biased region" description="Basic and acidic residues" evidence="1">
    <location>
        <begin position="92"/>
        <end position="104"/>
    </location>
</feature>
<evidence type="ECO:0000313" key="3">
    <source>
        <dbReference type="RefSeq" id="XP_030619641.1"/>
    </source>
</evidence>
<feature type="compositionally biased region" description="Low complexity" evidence="1">
    <location>
        <begin position="61"/>
        <end position="70"/>
    </location>
</feature>
<dbReference type="InParanoid" id="A0A7F8KA17"/>
<dbReference type="Proteomes" id="UP000248483">
    <property type="component" value="Unplaced"/>
</dbReference>
<evidence type="ECO:0000313" key="2">
    <source>
        <dbReference type="Proteomes" id="UP000248483"/>
    </source>
</evidence>
<protein>
    <submittedName>
        <fullName evidence="3">Uncharacterized protein LOC115803829</fullName>
    </submittedName>
</protein>
<sequence length="257" mass="27159">MSVRVSPGHRELGLRPRRQNAASVFVLPELAGVLSSPGRRHTLAARPSSEARGARIPHSQPWPTTSSRAPSPSPVLLTLRRQEPGWRATPARWDRAEPSRRGEPEALNSPPPPPRAGNGSELQAEVAPPPRGLPLFPQQHRAWPGHAGAREVGGGKRGGAEKEAEGGPKAAAANTARGAGPSLPHASTGGGFGQLRGRAGRTQLGLGAAMARGWRSLSLCYCRGRCAAPGNDEPQKEMHVGPRSSQLTRPLHPALRQ</sequence>
<feature type="region of interest" description="Disordered" evidence="1">
    <location>
        <begin position="228"/>
        <end position="257"/>
    </location>
</feature>
<dbReference type="KEGG" id="dle:115803829"/>
<organism evidence="2 3">
    <name type="scientific">Delphinapterus leucas</name>
    <name type="common">Beluga whale</name>
    <dbReference type="NCBI Taxonomy" id="9749"/>
    <lineage>
        <taxon>Eukaryota</taxon>
        <taxon>Metazoa</taxon>
        <taxon>Chordata</taxon>
        <taxon>Craniata</taxon>
        <taxon>Vertebrata</taxon>
        <taxon>Euteleostomi</taxon>
        <taxon>Mammalia</taxon>
        <taxon>Eutheria</taxon>
        <taxon>Laurasiatheria</taxon>
        <taxon>Artiodactyla</taxon>
        <taxon>Whippomorpha</taxon>
        <taxon>Cetacea</taxon>
        <taxon>Odontoceti</taxon>
        <taxon>Monodontidae</taxon>
        <taxon>Delphinapterus</taxon>
    </lineage>
</organism>
<feature type="compositionally biased region" description="Low complexity" evidence="1">
    <location>
        <begin position="167"/>
        <end position="180"/>
    </location>
</feature>
<proteinExistence type="predicted"/>
<keyword evidence="2" id="KW-1185">Reference proteome</keyword>
<dbReference type="AlphaFoldDB" id="A0A7F8KA17"/>
<accession>A0A7F8KA17</accession>